<dbReference type="VEuPathDB" id="TrichDB:TVAGG3_0174510"/>
<dbReference type="SUPFAM" id="SSF48371">
    <property type="entry name" value="ARM repeat"/>
    <property type="match status" value="1"/>
</dbReference>
<dbReference type="OrthoDB" id="10598405at2759"/>
<gene>
    <name evidence="2" type="ORF">TVAG_166430</name>
</gene>
<dbReference type="VEuPathDB" id="TrichDB:TVAG_166430"/>
<sequence length="844" mass="95015">MTNKEEILQTLIDASKFYQEHQNDDEGFDIDFNNLWEFLVNIATNDVETLASFYPYLSTIAEYDSEFQDVNPDCVTKLITKFTDHNKPSEERKKSMTPLVRLLPFLNKENTIKVVVGMIRLSERLIDKKRDIPHAMIKIFDEIVSTNMSNETIEEIFKSIKENIGDRKKSGPLVVLGSFIKIIVPAIGKTVDLIEIIQKAFEGSTLDTIAGLFVLDKLGQNLGNTEENVDPKLILKILISEMYDDNEEIRKYAAVAFKSMCDNGIFNSDSVTRLFIREFSNFNQPTLLPVFFESLRVMVNSNVDMDSSDDDLEEEEFDEDPIKENTAEEDIPDDEDEDNEDDDSLVNVKPIRDFTISALKASPSNEILEGCIFTLADIVNLSSSLIKDQKKDVRTKIYKFLDGKTYPLFPAIASFIRSSFENSNLAPTGRLAQRLRLLLHGAKKPEVGPLAKRLECAENIAAIARPVRKALVTPVFDFGFENLKSDTEETQILAARVIGRIARSLTSQQALDSFAIIANFSRKVISFESFETILKQVTSLASNQGITESQVSPLISDLIDGKANALERTPPQQSMPVCVQAFKFISSCIRLGKASKLGPKFSSLLLSSNKPSKAASPYVSDCISAAIEKELITDDLLKQCAKKIYQMFMTTTIEDTKNVIAFSDLLRVSYKRDKNSFDTKQIFKKVSEMVRDVADNEDEEEDDEGGESQEEEAVVALALFVFTCYLTDKSLKVSKTLIHNLMDLLTITSDDPHIPPLISAIIEMFGAGKRFAEIKNYTLETFAQIISMENDEISELDLNSGDFEKMSKILKDEVKADKELIKFVTQDFADDESKMARFNDFISK</sequence>
<dbReference type="RefSeq" id="XP_001582254.1">
    <property type="nucleotide sequence ID" value="XM_001582204.1"/>
</dbReference>
<dbReference type="Gene3D" id="1.25.10.10">
    <property type="entry name" value="Leucine-rich Repeat Variant"/>
    <property type="match status" value="1"/>
</dbReference>
<organism evidence="2 3">
    <name type="scientific">Trichomonas vaginalis (strain ATCC PRA-98 / G3)</name>
    <dbReference type="NCBI Taxonomy" id="412133"/>
    <lineage>
        <taxon>Eukaryota</taxon>
        <taxon>Metamonada</taxon>
        <taxon>Parabasalia</taxon>
        <taxon>Trichomonadida</taxon>
        <taxon>Trichomonadidae</taxon>
        <taxon>Trichomonas</taxon>
    </lineage>
</organism>
<protein>
    <submittedName>
        <fullName evidence="2">Uncharacterized protein</fullName>
    </submittedName>
</protein>
<dbReference type="InParanoid" id="A2DE50"/>
<dbReference type="InterPro" id="IPR016024">
    <property type="entry name" value="ARM-type_fold"/>
</dbReference>
<reference evidence="2" key="2">
    <citation type="journal article" date="2007" name="Science">
        <title>Draft genome sequence of the sexually transmitted pathogen Trichomonas vaginalis.</title>
        <authorList>
            <person name="Carlton J.M."/>
            <person name="Hirt R.P."/>
            <person name="Silva J.C."/>
            <person name="Delcher A.L."/>
            <person name="Schatz M."/>
            <person name="Zhao Q."/>
            <person name="Wortman J.R."/>
            <person name="Bidwell S.L."/>
            <person name="Alsmark U.C.M."/>
            <person name="Besteiro S."/>
            <person name="Sicheritz-Ponten T."/>
            <person name="Noel C.J."/>
            <person name="Dacks J.B."/>
            <person name="Foster P.G."/>
            <person name="Simillion C."/>
            <person name="Van de Peer Y."/>
            <person name="Miranda-Saavedra D."/>
            <person name="Barton G.J."/>
            <person name="Westrop G.D."/>
            <person name="Mueller S."/>
            <person name="Dessi D."/>
            <person name="Fiori P.L."/>
            <person name="Ren Q."/>
            <person name="Paulsen I."/>
            <person name="Zhang H."/>
            <person name="Bastida-Corcuera F.D."/>
            <person name="Simoes-Barbosa A."/>
            <person name="Brown M.T."/>
            <person name="Hayes R.D."/>
            <person name="Mukherjee M."/>
            <person name="Okumura C.Y."/>
            <person name="Schneider R."/>
            <person name="Smith A.J."/>
            <person name="Vanacova S."/>
            <person name="Villalvazo M."/>
            <person name="Haas B.J."/>
            <person name="Pertea M."/>
            <person name="Feldblyum T.V."/>
            <person name="Utterback T.R."/>
            <person name="Shu C.L."/>
            <person name="Osoegawa K."/>
            <person name="de Jong P.J."/>
            <person name="Hrdy I."/>
            <person name="Horvathova L."/>
            <person name="Zubacova Z."/>
            <person name="Dolezal P."/>
            <person name="Malik S.B."/>
            <person name="Logsdon J.M. Jr."/>
            <person name="Henze K."/>
            <person name="Gupta A."/>
            <person name="Wang C.C."/>
            <person name="Dunne R.L."/>
            <person name="Upcroft J.A."/>
            <person name="Upcroft P."/>
            <person name="White O."/>
            <person name="Salzberg S.L."/>
            <person name="Tang P."/>
            <person name="Chiu C.-H."/>
            <person name="Lee Y.-S."/>
            <person name="Embley T.M."/>
            <person name="Coombs G.H."/>
            <person name="Mottram J.C."/>
            <person name="Tachezy J."/>
            <person name="Fraser-Liggett C.M."/>
            <person name="Johnson P.J."/>
        </authorList>
    </citation>
    <scope>NUCLEOTIDE SEQUENCE [LARGE SCALE GENOMIC DNA]</scope>
    <source>
        <strain evidence="2">G3</strain>
    </source>
</reference>
<feature type="region of interest" description="Disordered" evidence="1">
    <location>
        <begin position="306"/>
        <end position="344"/>
    </location>
</feature>
<dbReference type="EMBL" id="DS113191">
    <property type="protein sequence ID" value="EAY21268.1"/>
    <property type="molecule type" value="Genomic_DNA"/>
</dbReference>
<evidence type="ECO:0000313" key="3">
    <source>
        <dbReference type="Proteomes" id="UP000001542"/>
    </source>
</evidence>
<proteinExistence type="predicted"/>
<evidence type="ECO:0000313" key="2">
    <source>
        <dbReference type="EMBL" id="EAY21268.1"/>
    </source>
</evidence>
<dbReference type="KEGG" id="tva:5466816"/>
<dbReference type="AlphaFoldDB" id="A2DE50"/>
<feature type="compositionally biased region" description="Acidic residues" evidence="1">
    <location>
        <begin position="327"/>
        <end position="344"/>
    </location>
</feature>
<reference evidence="2" key="1">
    <citation type="submission" date="2006-10" db="EMBL/GenBank/DDBJ databases">
        <authorList>
            <person name="Amadeo P."/>
            <person name="Zhao Q."/>
            <person name="Wortman J."/>
            <person name="Fraser-Liggett C."/>
            <person name="Carlton J."/>
        </authorList>
    </citation>
    <scope>NUCLEOTIDE SEQUENCE</scope>
    <source>
        <strain evidence="2">G3</strain>
    </source>
</reference>
<accession>A2DE50</accession>
<feature type="compositionally biased region" description="Acidic residues" evidence="1">
    <location>
        <begin position="306"/>
        <end position="319"/>
    </location>
</feature>
<dbReference type="InterPro" id="IPR011989">
    <property type="entry name" value="ARM-like"/>
</dbReference>
<evidence type="ECO:0000256" key="1">
    <source>
        <dbReference type="SAM" id="MobiDB-lite"/>
    </source>
</evidence>
<name>A2DE50_TRIV3</name>
<keyword evidence="3" id="KW-1185">Reference proteome</keyword>
<dbReference type="Proteomes" id="UP000001542">
    <property type="component" value="Unassembled WGS sequence"/>
</dbReference>
<dbReference type="GO" id="GO:0005730">
    <property type="term" value="C:nucleolus"/>
    <property type="evidence" value="ECO:0000318"/>
    <property type="project" value="GO_Central"/>
</dbReference>